<dbReference type="KEGG" id="alm:AO498_10840"/>
<dbReference type="OrthoDB" id="1467455at2"/>
<gene>
    <name evidence="1" type="ORF">AO498_10840</name>
</gene>
<dbReference type="AlphaFoldDB" id="A0A142EP72"/>
<protein>
    <submittedName>
        <fullName evidence="1">Uncharacterized protein</fullName>
    </submittedName>
</protein>
<evidence type="ECO:0000313" key="2">
    <source>
        <dbReference type="Proteomes" id="UP000073816"/>
    </source>
</evidence>
<dbReference type="EMBL" id="CP012836">
    <property type="protein sequence ID" value="AMQ56927.1"/>
    <property type="molecule type" value="Genomic_DNA"/>
</dbReference>
<evidence type="ECO:0000313" key="1">
    <source>
        <dbReference type="EMBL" id="AMQ56927.1"/>
    </source>
</evidence>
<keyword evidence="2" id="KW-1185">Reference proteome</keyword>
<dbReference type="STRING" id="1727163.AO498_10840"/>
<dbReference type="RefSeq" id="WP_067547274.1">
    <property type="nucleotide sequence ID" value="NZ_CP012836.1"/>
</dbReference>
<sequence length="144" mass="16503">MNLDKSIPWSEFRKFPAGYGIFPYLIVRITSGVYMQLPIQLDEKESTESGGIQLEGVEPWMLALYEIDKYSKVHELLIERTHQVKDQLEAQLKRPARLCLVEGPEMGYYIFDGQAYTSSTIPSGGTLVTQSHEIIGMNVRHYFK</sequence>
<reference evidence="1 2" key="2">
    <citation type="journal article" date="2016" name="Genome Announc.">
        <title>Complete Genome Sequence of Algoriphagus sp. Strain M8-2, Isolated from a Brackish Lake.</title>
        <authorList>
            <person name="Muraguchi Y."/>
            <person name="Kushimoto K."/>
            <person name="Ohtsubo Y."/>
            <person name="Suzuki T."/>
            <person name="Dohra H."/>
            <person name="Kimbara K."/>
            <person name="Shintani M."/>
        </authorList>
    </citation>
    <scope>NUCLEOTIDE SEQUENCE [LARGE SCALE GENOMIC DNA]</scope>
    <source>
        <strain evidence="1 2">M8-2</strain>
    </source>
</reference>
<reference evidence="2" key="1">
    <citation type="submission" date="2015-09" db="EMBL/GenBank/DDBJ databases">
        <title>Complete sequence of Algoriphagus sp. M8-2.</title>
        <authorList>
            <person name="Shintani M."/>
        </authorList>
    </citation>
    <scope>NUCLEOTIDE SEQUENCE [LARGE SCALE GENOMIC DNA]</scope>
    <source>
        <strain evidence="2">M8-2</strain>
    </source>
</reference>
<dbReference type="Proteomes" id="UP000073816">
    <property type="component" value="Chromosome"/>
</dbReference>
<proteinExistence type="predicted"/>
<dbReference type="PATRIC" id="fig|1727163.4.peg.2264"/>
<accession>A0A142EP72</accession>
<name>A0A142EP72_9BACT</name>
<organism evidence="1 2">
    <name type="scientific">Algoriphagus sanaruensis</name>
    <dbReference type="NCBI Taxonomy" id="1727163"/>
    <lineage>
        <taxon>Bacteria</taxon>
        <taxon>Pseudomonadati</taxon>
        <taxon>Bacteroidota</taxon>
        <taxon>Cytophagia</taxon>
        <taxon>Cytophagales</taxon>
        <taxon>Cyclobacteriaceae</taxon>
        <taxon>Algoriphagus</taxon>
    </lineage>
</organism>